<feature type="region of interest" description="Disordered" evidence="4">
    <location>
        <begin position="92"/>
        <end position="502"/>
    </location>
</feature>
<feature type="compositionally biased region" description="Gly residues" evidence="4">
    <location>
        <begin position="431"/>
        <end position="446"/>
    </location>
</feature>
<feature type="compositionally biased region" description="Basic and acidic residues" evidence="4">
    <location>
        <begin position="455"/>
        <end position="468"/>
    </location>
</feature>
<protein>
    <recommendedName>
        <fullName evidence="5">INO80 complex subunit F domain-containing protein</fullName>
    </recommendedName>
</protein>
<dbReference type="GO" id="GO:0005634">
    <property type="term" value="C:nucleus"/>
    <property type="evidence" value="ECO:0007669"/>
    <property type="project" value="UniProtKB-SubCell"/>
</dbReference>
<feature type="compositionally biased region" description="Basic and acidic residues" evidence="4">
    <location>
        <begin position="413"/>
        <end position="425"/>
    </location>
</feature>
<feature type="compositionally biased region" description="Polar residues" evidence="4">
    <location>
        <begin position="271"/>
        <end position="282"/>
    </location>
</feature>
<feature type="compositionally biased region" description="Basic and acidic residues" evidence="4">
    <location>
        <begin position="204"/>
        <end position="216"/>
    </location>
</feature>
<gene>
    <name evidence="6" type="ORF">GGX14DRAFT_612299</name>
</gene>
<dbReference type="EMBL" id="JARJCW010000002">
    <property type="protein sequence ID" value="KAJ7228343.1"/>
    <property type="molecule type" value="Genomic_DNA"/>
</dbReference>
<proteinExistence type="predicted"/>
<dbReference type="AlphaFoldDB" id="A0AAD7E4E4"/>
<feature type="compositionally biased region" description="Basic and acidic residues" evidence="4">
    <location>
        <begin position="304"/>
        <end position="321"/>
    </location>
</feature>
<evidence type="ECO:0000256" key="1">
    <source>
        <dbReference type="ARBA" id="ARBA00004123"/>
    </source>
</evidence>
<evidence type="ECO:0000259" key="5">
    <source>
        <dbReference type="Pfam" id="PF24245"/>
    </source>
</evidence>
<keyword evidence="2" id="KW-0539">Nucleus</keyword>
<evidence type="ECO:0000313" key="6">
    <source>
        <dbReference type="EMBL" id="KAJ7228343.1"/>
    </source>
</evidence>
<organism evidence="6 7">
    <name type="scientific">Mycena pura</name>
    <dbReference type="NCBI Taxonomy" id="153505"/>
    <lineage>
        <taxon>Eukaryota</taxon>
        <taxon>Fungi</taxon>
        <taxon>Dikarya</taxon>
        <taxon>Basidiomycota</taxon>
        <taxon>Agaricomycotina</taxon>
        <taxon>Agaricomycetes</taxon>
        <taxon>Agaricomycetidae</taxon>
        <taxon>Agaricales</taxon>
        <taxon>Marasmiineae</taxon>
        <taxon>Mycenaceae</taxon>
        <taxon>Mycena</taxon>
    </lineage>
</organism>
<sequence>MAAMNTPPPQQQPPPGPFPNLPPRQSTQPPFSVGIAAGAEDVKYQAKYKDLKRKVKEVESDNDKLHFKILQAKRSIQRMKLERAVLYERLQQVPQSTDLPDRLTLATQRSPGMPHQPQQHHSIPPNHMPSAREVDRTPPDYARTHLRPEGRSGPVDSSMPPGGHPHDRRGSLGGPEPRPVQFMHHLGPPPAAHGHPPLHTSPRAHHERDRAQDRSPGRPGPHPPSVFHALTGPSPPQQQQQQPYSDVVQHSPTNSHARRLGPDIHELAARHQNSLPPLSPSSDARGGRGAPNHQRLGPGAYINEADRDWERDRGRTHDAHMRSPPPPMHRSRPVADRADYPDAHARRRDESSAAYYGERPPFSRSNSAGSGSGSVAGDGVPSRPDSRAQLYEGERGGGAGRSFRLRPVTLAEEADHGHEDRDGRTRQRHGSGTGNGGGGGGGGGYVGTEQGRPPPLDRDSRKRSRTEMDDTDEGHGPPGMYSRHSETEPRGSKRYHQASDRM</sequence>
<evidence type="ECO:0000256" key="2">
    <source>
        <dbReference type="ARBA" id="ARBA00023242"/>
    </source>
</evidence>
<dbReference type="Pfam" id="PF24245">
    <property type="entry name" value="INO80F"/>
    <property type="match status" value="1"/>
</dbReference>
<comment type="caution">
    <text evidence="6">The sequence shown here is derived from an EMBL/GenBank/DDBJ whole genome shotgun (WGS) entry which is preliminary data.</text>
</comment>
<keyword evidence="7" id="KW-1185">Reference proteome</keyword>
<dbReference type="InterPro" id="IPR056513">
    <property type="entry name" value="INO80F"/>
</dbReference>
<evidence type="ECO:0000256" key="4">
    <source>
        <dbReference type="SAM" id="MobiDB-lite"/>
    </source>
</evidence>
<feature type="compositionally biased region" description="Low complexity" evidence="4">
    <location>
        <begin position="115"/>
        <end position="125"/>
    </location>
</feature>
<feature type="compositionally biased region" description="Pro residues" evidence="4">
    <location>
        <begin position="1"/>
        <end position="22"/>
    </location>
</feature>
<feature type="domain" description="INO80 complex subunit F" evidence="5">
    <location>
        <begin position="44"/>
        <end position="90"/>
    </location>
</feature>
<feature type="coiled-coil region" evidence="3">
    <location>
        <begin position="41"/>
        <end position="68"/>
    </location>
</feature>
<evidence type="ECO:0000256" key="3">
    <source>
        <dbReference type="SAM" id="Coils"/>
    </source>
</evidence>
<accession>A0AAD7E4E4</accession>
<reference evidence="6" key="1">
    <citation type="submission" date="2023-03" db="EMBL/GenBank/DDBJ databases">
        <title>Massive genome expansion in bonnet fungi (Mycena s.s.) driven by repeated elements and novel gene families across ecological guilds.</title>
        <authorList>
            <consortium name="Lawrence Berkeley National Laboratory"/>
            <person name="Harder C.B."/>
            <person name="Miyauchi S."/>
            <person name="Viragh M."/>
            <person name="Kuo A."/>
            <person name="Thoen E."/>
            <person name="Andreopoulos B."/>
            <person name="Lu D."/>
            <person name="Skrede I."/>
            <person name="Drula E."/>
            <person name="Henrissat B."/>
            <person name="Morin E."/>
            <person name="Kohler A."/>
            <person name="Barry K."/>
            <person name="LaButti K."/>
            <person name="Morin E."/>
            <person name="Salamov A."/>
            <person name="Lipzen A."/>
            <person name="Mereny Z."/>
            <person name="Hegedus B."/>
            <person name="Baldrian P."/>
            <person name="Stursova M."/>
            <person name="Weitz H."/>
            <person name="Taylor A."/>
            <person name="Grigoriev I.V."/>
            <person name="Nagy L.G."/>
            <person name="Martin F."/>
            <person name="Kauserud H."/>
        </authorList>
    </citation>
    <scope>NUCLEOTIDE SEQUENCE</scope>
    <source>
        <strain evidence="6">9144</strain>
    </source>
</reference>
<feature type="compositionally biased region" description="Basic and acidic residues" evidence="4">
    <location>
        <begin position="483"/>
        <end position="502"/>
    </location>
</feature>
<keyword evidence="3" id="KW-0175">Coiled coil</keyword>
<evidence type="ECO:0000313" key="7">
    <source>
        <dbReference type="Proteomes" id="UP001219525"/>
    </source>
</evidence>
<name>A0AAD7E4E4_9AGAR</name>
<feature type="compositionally biased region" description="Basic and acidic residues" evidence="4">
    <location>
        <begin position="333"/>
        <end position="351"/>
    </location>
</feature>
<feature type="compositionally biased region" description="Basic and acidic residues" evidence="4">
    <location>
        <begin position="130"/>
        <end position="150"/>
    </location>
</feature>
<feature type="compositionally biased region" description="Basic and acidic residues" evidence="4">
    <location>
        <begin position="260"/>
        <end position="269"/>
    </location>
</feature>
<dbReference type="Proteomes" id="UP001219525">
    <property type="component" value="Unassembled WGS sequence"/>
</dbReference>
<comment type="subcellular location">
    <subcellularLocation>
        <location evidence="1">Nucleus</location>
    </subcellularLocation>
</comment>
<feature type="region of interest" description="Disordered" evidence="4">
    <location>
        <begin position="1"/>
        <end position="33"/>
    </location>
</feature>